<organism evidence="1">
    <name type="scientific">marine sediment metagenome</name>
    <dbReference type="NCBI Taxonomy" id="412755"/>
    <lineage>
        <taxon>unclassified sequences</taxon>
        <taxon>metagenomes</taxon>
        <taxon>ecological metagenomes</taxon>
    </lineage>
</organism>
<dbReference type="EMBL" id="LAZR01014710">
    <property type="protein sequence ID" value="KKM16270.1"/>
    <property type="molecule type" value="Genomic_DNA"/>
</dbReference>
<reference evidence="1" key="1">
    <citation type="journal article" date="2015" name="Nature">
        <title>Complex archaea that bridge the gap between prokaryotes and eukaryotes.</title>
        <authorList>
            <person name="Spang A."/>
            <person name="Saw J.H."/>
            <person name="Jorgensen S.L."/>
            <person name="Zaremba-Niedzwiedzka K."/>
            <person name="Martijn J."/>
            <person name="Lind A.E."/>
            <person name="van Eijk R."/>
            <person name="Schleper C."/>
            <person name="Guy L."/>
            <person name="Ettema T.J."/>
        </authorList>
    </citation>
    <scope>NUCLEOTIDE SEQUENCE</scope>
</reference>
<comment type="caution">
    <text evidence="1">The sequence shown here is derived from an EMBL/GenBank/DDBJ whole genome shotgun (WGS) entry which is preliminary data.</text>
</comment>
<evidence type="ECO:0000313" key="1">
    <source>
        <dbReference type="EMBL" id="KKM16270.1"/>
    </source>
</evidence>
<accession>A0A0F9KLV9</accession>
<dbReference type="AlphaFoldDB" id="A0A0F9KLV9"/>
<name>A0A0F9KLV9_9ZZZZ</name>
<proteinExistence type="predicted"/>
<sequence length="187" mass="21052">MLSQIITKVRALIADLVSSDFQIFTYTTSSIFTLAQSNIGSITKVEQNGATLDSGDYSWDSTTNKLTITASLTVGDIIVITFTYYKFSDTEIQANIRSSLVYMSVYSYSADEDYEMETNDIYPTPGNKDTDVMALIASIIIKPIWTEYRTPTILVRYNRNSDKDEIIKKIIFQAKWAVGSLKIITID</sequence>
<gene>
    <name evidence="1" type="ORF">LCGC14_1687510</name>
</gene>
<protein>
    <submittedName>
        <fullName evidence="1">Uncharacterized protein</fullName>
    </submittedName>
</protein>